<accession>A0ABS5LES5</accession>
<proteinExistence type="predicted"/>
<reference evidence="1 2" key="1">
    <citation type="submission" date="2021-04" db="EMBL/GenBank/DDBJ databases">
        <title>Metabacillus sp. strain KIGAM252 whole genome sequence.</title>
        <authorList>
            <person name="Seo M.-J."/>
            <person name="Cho E.-S."/>
            <person name="Hwang C.Y."/>
            <person name="Yoon D.J."/>
        </authorList>
    </citation>
    <scope>NUCLEOTIDE SEQUENCE [LARGE SCALE GENOMIC DNA]</scope>
    <source>
        <strain evidence="1 2">KIGAM252</strain>
    </source>
</reference>
<dbReference type="RefSeq" id="WP_211558473.1">
    <property type="nucleotide sequence ID" value="NZ_JAGVRK010000001.1"/>
</dbReference>
<name>A0ABS5LES5_9BACI</name>
<dbReference type="EMBL" id="JAGVRK010000001">
    <property type="protein sequence ID" value="MBS2969252.1"/>
    <property type="molecule type" value="Genomic_DNA"/>
</dbReference>
<dbReference type="Proteomes" id="UP000682403">
    <property type="component" value="Unassembled WGS sequence"/>
</dbReference>
<sequence>MEDKHLLECYRKIWHNRKLGSDLPARAALEDAMRRDLLDEGTHPRVRKSLDQKYDISVSRVTESSLKDEEKMELAAAYAAVLAILKKRLC</sequence>
<gene>
    <name evidence="1" type="ORF">J9317_10800</name>
</gene>
<keyword evidence="2" id="KW-1185">Reference proteome</keyword>
<comment type="caution">
    <text evidence="1">The sequence shown here is derived from an EMBL/GenBank/DDBJ whole genome shotgun (WGS) entry which is preliminary data.</text>
</comment>
<evidence type="ECO:0000313" key="2">
    <source>
        <dbReference type="Proteomes" id="UP000682403"/>
    </source>
</evidence>
<evidence type="ECO:0000313" key="1">
    <source>
        <dbReference type="EMBL" id="MBS2969252.1"/>
    </source>
</evidence>
<organism evidence="1 2">
    <name type="scientific">Metabacillus flavus</name>
    <dbReference type="NCBI Taxonomy" id="2823519"/>
    <lineage>
        <taxon>Bacteria</taxon>
        <taxon>Bacillati</taxon>
        <taxon>Bacillota</taxon>
        <taxon>Bacilli</taxon>
        <taxon>Bacillales</taxon>
        <taxon>Bacillaceae</taxon>
        <taxon>Metabacillus</taxon>
    </lineage>
</organism>
<protein>
    <submittedName>
        <fullName evidence="1">Uncharacterized protein</fullName>
    </submittedName>
</protein>